<dbReference type="PANTHER" id="PTHR21262:SF31">
    <property type="entry name" value="GTP PYROPHOSPHOKINASE"/>
    <property type="match status" value="1"/>
</dbReference>
<dbReference type="EMBL" id="BARV01019259">
    <property type="protein sequence ID" value="GAI28959.1"/>
    <property type="molecule type" value="Genomic_DNA"/>
</dbReference>
<dbReference type="Pfam" id="PF02824">
    <property type="entry name" value="TGS"/>
    <property type="match status" value="1"/>
</dbReference>
<dbReference type="InterPro" id="IPR004095">
    <property type="entry name" value="TGS"/>
</dbReference>
<dbReference type="CDD" id="cd01668">
    <property type="entry name" value="TGS_RSH"/>
    <property type="match status" value="1"/>
</dbReference>
<dbReference type="InterPro" id="IPR012676">
    <property type="entry name" value="TGS-like"/>
</dbReference>
<comment type="caution">
    <text evidence="3">The sequence shown here is derived from an EMBL/GenBank/DDBJ whole genome shotgun (WGS) entry which is preliminary data.</text>
</comment>
<feature type="non-terminal residue" evidence="3">
    <location>
        <position position="277"/>
    </location>
</feature>
<dbReference type="FunFam" id="3.10.20.30:FF:000002">
    <property type="entry name" value="GTP pyrophosphokinase (RelA/SpoT)"/>
    <property type="match status" value="1"/>
</dbReference>
<dbReference type="Gene3D" id="1.10.3210.10">
    <property type="entry name" value="Hypothetical protein af1432"/>
    <property type="match status" value="1"/>
</dbReference>
<dbReference type="InterPro" id="IPR012675">
    <property type="entry name" value="Beta-grasp_dom_sf"/>
</dbReference>
<dbReference type="InterPro" id="IPR043519">
    <property type="entry name" value="NT_sf"/>
</dbReference>
<proteinExistence type="inferred from homology"/>
<dbReference type="PANTHER" id="PTHR21262">
    <property type="entry name" value="GUANOSINE-3',5'-BIS DIPHOSPHATE 3'-PYROPHOSPHOHYDROLASE"/>
    <property type="match status" value="1"/>
</dbReference>
<dbReference type="CDD" id="cd05399">
    <property type="entry name" value="NT_Rel-Spo_like"/>
    <property type="match status" value="1"/>
</dbReference>
<dbReference type="GO" id="GO:0015969">
    <property type="term" value="P:guanosine tetraphosphate metabolic process"/>
    <property type="evidence" value="ECO:0007669"/>
    <property type="project" value="InterPro"/>
</dbReference>
<comment type="similarity">
    <text evidence="1">Belongs to the RelA/SpoT family.</text>
</comment>
<name>X1PDJ9_9ZZZZ</name>
<reference evidence="3" key="1">
    <citation type="journal article" date="2014" name="Front. Microbiol.">
        <title>High frequency of phylogenetically diverse reductive dehalogenase-homologous genes in deep subseafloor sedimentary metagenomes.</title>
        <authorList>
            <person name="Kawai M."/>
            <person name="Futagami T."/>
            <person name="Toyoda A."/>
            <person name="Takaki Y."/>
            <person name="Nishi S."/>
            <person name="Hori S."/>
            <person name="Arai W."/>
            <person name="Tsubouchi T."/>
            <person name="Morono Y."/>
            <person name="Uchiyama I."/>
            <person name="Ito T."/>
            <person name="Fujiyama A."/>
            <person name="Inagaki F."/>
            <person name="Takami H."/>
        </authorList>
    </citation>
    <scope>NUCLEOTIDE SEQUENCE</scope>
    <source>
        <strain evidence="3">Expedition CK06-06</strain>
    </source>
</reference>
<dbReference type="SMART" id="SM00954">
    <property type="entry name" value="RelA_SpoT"/>
    <property type="match status" value="1"/>
</dbReference>
<dbReference type="GO" id="GO:0005886">
    <property type="term" value="C:plasma membrane"/>
    <property type="evidence" value="ECO:0007669"/>
    <property type="project" value="TreeGrafter"/>
</dbReference>
<evidence type="ECO:0000256" key="1">
    <source>
        <dbReference type="ARBA" id="ARBA00007476"/>
    </source>
</evidence>
<organism evidence="3">
    <name type="scientific">marine sediment metagenome</name>
    <dbReference type="NCBI Taxonomy" id="412755"/>
    <lineage>
        <taxon>unclassified sequences</taxon>
        <taxon>metagenomes</taxon>
        <taxon>ecological metagenomes</taxon>
    </lineage>
</organism>
<dbReference type="AlphaFoldDB" id="X1PDJ9"/>
<dbReference type="FunFam" id="3.30.460.10:FF:000001">
    <property type="entry name" value="GTP pyrophosphokinase RelA"/>
    <property type="match status" value="1"/>
</dbReference>
<dbReference type="Gene3D" id="3.30.460.10">
    <property type="entry name" value="Beta Polymerase, domain 2"/>
    <property type="match status" value="1"/>
</dbReference>
<feature type="domain" description="TGS" evidence="2">
    <location>
        <begin position="220"/>
        <end position="277"/>
    </location>
</feature>
<dbReference type="SUPFAM" id="SSF81301">
    <property type="entry name" value="Nucleotidyltransferase"/>
    <property type="match status" value="1"/>
</dbReference>
<dbReference type="Gene3D" id="3.10.20.30">
    <property type="match status" value="1"/>
</dbReference>
<feature type="non-terminal residue" evidence="3">
    <location>
        <position position="1"/>
    </location>
</feature>
<evidence type="ECO:0000313" key="3">
    <source>
        <dbReference type="EMBL" id="GAI28959.1"/>
    </source>
</evidence>
<dbReference type="PROSITE" id="PS51880">
    <property type="entry name" value="TGS"/>
    <property type="match status" value="1"/>
</dbReference>
<accession>X1PDJ9</accession>
<dbReference type="InterPro" id="IPR007685">
    <property type="entry name" value="RelA_SpoT"/>
</dbReference>
<protein>
    <recommendedName>
        <fullName evidence="2">TGS domain-containing protein</fullName>
    </recommendedName>
</protein>
<evidence type="ECO:0000259" key="2">
    <source>
        <dbReference type="PROSITE" id="PS51880"/>
    </source>
</evidence>
<dbReference type="SUPFAM" id="SSF81271">
    <property type="entry name" value="TGS-like"/>
    <property type="match status" value="1"/>
</dbReference>
<dbReference type="Pfam" id="PF04607">
    <property type="entry name" value="RelA_SpoT"/>
    <property type="match status" value="1"/>
</dbReference>
<sequence length="277" mass="32106">LAHRLGIWELKWQLEDLSFRYLEPEKYRRIANLVAARRAQRESFIARVIKILGEEFDKVGLRVEMSGRPKHIYSIHQKMERYSALGKHFDDIHDLLALRVVVGTVPDCYGAVGVIHSLWHPLPEEFDDYIASPKPNGYQSLHTAVMCLGTTPLEVQIRTHDMHYIDEYGIAAHWRYKEGEKKDIHFEERIGWLRQLVDWHRELSGAEEFLESVKTDIFIDQVFVYTPKGEIKDLPKGSTPLDFAYRVHTELGHRCIGAKVNGKLVTLSYELKNGDVV</sequence>
<dbReference type="InterPro" id="IPR033655">
    <property type="entry name" value="TGS_RelA/SpoT"/>
</dbReference>
<gene>
    <name evidence="3" type="ORF">S06H3_32392</name>
</gene>